<protein>
    <submittedName>
        <fullName evidence="2">Alpha/beta hydrolase</fullName>
    </submittedName>
</protein>
<dbReference type="GO" id="GO:0046503">
    <property type="term" value="P:glycerolipid catabolic process"/>
    <property type="evidence" value="ECO:0007669"/>
    <property type="project" value="TreeGrafter"/>
</dbReference>
<proteinExistence type="predicted"/>
<evidence type="ECO:0000313" key="2">
    <source>
        <dbReference type="EMBL" id="PSJ30464.1"/>
    </source>
</evidence>
<dbReference type="Gene3D" id="3.40.50.1820">
    <property type="entry name" value="alpha/beta hydrolase"/>
    <property type="match status" value="1"/>
</dbReference>
<dbReference type="GO" id="GO:0004806">
    <property type="term" value="F:triacylglycerol lipase activity"/>
    <property type="evidence" value="ECO:0007669"/>
    <property type="project" value="TreeGrafter"/>
</dbReference>
<dbReference type="Pfam" id="PF00561">
    <property type="entry name" value="Abhydrolase_1"/>
    <property type="match status" value="1"/>
</dbReference>
<organism evidence="2 3">
    <name type="scientific">Streptosporangium nondiastaticum</name>
    <dbReference type="NCBI Taxonomy" id="35764"/>
    <lineage>
        <taxon>Bacteria</taxon>
        <taxon>Bacillati</taxon>
        <taxon>Actinomycetota</taxon>
        <taxon>Actinomycetes</taxon>
        <taxon>Streptosporangiales</taxon>
        <taxon>Streptosporangiaceae</taxon>
        <taxon>Streptosporangium</taxon>
    </lineage>
</organism>
<sequence length="276" mass="29003">MNTVESGTLAVPGARLYFEVRGTGPLLLLIPGGASDAEVFRDLADELAPCHRVVTYDPRGISRSTLNGPPAEPWLGTQADDAARLLAHLTRAGEATAGEATVRVFGSCAGGLIALELLVRDPQRVRLVVVHEPPAMGLLPDAARHAVFFEEVYATFRREGVPAALDRLRVIFSGRPSPPLPEAADNSVYFLSHVLLPSTRCVPDVTALAVVADRVVPAGGEGSRTHDVHRPVTVLAQQLGREVTEFPGGHAGYATQPAPFAAQLAAVLAGAQPALG</sequence>
<name>A0A9X7JVL9_9ACTN</name>
<dbReference type="InterPro" id="IPR000073">
    <property type="entry name" value="AB_hydrolase_1"/>
</dbReference>
<evidence type="ECO:0000259" key="1">
    <source>
        <dbReference type="Pfam" id="PF00561"/>
    </source>
</evidence>
<keyword evidence="2" id="KW-0378">Hydrolase</keyword>
<evidence type="ECO:0000313" key="3">
    <source>
        <dbReference type="Proteomes" id="UP000242427"/>
    </source>
</evidence>
<dbReference type="EMBL" id="PXWG01000001">
    <property type="protein sequence ID" value="PSJ30464.1"/>
    <property type="molecule type" value="Genomic_DNA"/>
</dbReference>
<gene>
    <name evidence="2" type="ORF">B7P34_00060</name>
</gene>
<accession>A0A9X7JVL9</accession>
<dbReference type="PANTHER" id="PTHR43433">
    <property type="entry name" value="HYDROLASE, ALPHA/BETA FOLD FAMILY PROTEIN"/>
    <property type="match status" value="1"/>
</dbReference>
<dbReference type="RefSeq" id="WP_106673659.1">
    <property type="nucleotide sequence ID" value="NZ_PXWG01000001.1"/>
</dbReference>
<dbReference type="PANTHER" id="PTHR43433:SF5">
    <property type="entry name" value="AB HYDROLASE-1 DOMAIN-CONTAINING PROTEIN"/>
    <property type="match status" value="1"/>
</dbReference>
<dbReference type="InterPro" id="IPR029058">
    <property type="entry name" value="AB_hydrolase_fold"/>
</dbReference>
<comment type="caution">
    <text evidence="2">The sequence shown here is derived from an EMBL/GenBank/DDBJ whole genome shotgun (WGS) entry which is preliminary data.</text>
</comment>
<keyword evidence="3" id="KW-1185">Reference proteome</keyword>
<dbReference type="OrthoDB" id="3210164at2"/>
<dbReference type="InterPro" id="IPR050471">
    <property type="entry name" value="AB_hydrolase"/>
</dbReference>
<dbReference type="SUPFAM" id="SSF53474">
    <property type="entry name" value="alpha/beta-Hydrolases"/>
    <property type="match status" value="1"/>
</dbReference>
<reference evidence="2 3" key="1">
    <citation type="submission" date="2018-03" db="EMBL/GenBank/DDBJ databases">
        <title>Chitinolytic properties of Streptosporangium nondiastaticum TBG75A20.</title>
        <authorList>
            <person name="Gayathri V."/>
            <person name="Shiburaj S."/>
        </authorList>
    </citation>
    <scope>NUCLEOTIDE SEQUENCE [LARGE SCALE GENOMIC DNA]</scope>
    <source>
        <strain evidence="2 3">TBG75A20</strain>
    </source>
</reference>
<dbReference type="Proteomes" id="UP000242427">
    <property type="component" value="Unassembled WGS sequence"/>
</dbReference>
<dbReference type="AlphaFoldDB" id="A0A9X7JVL9"/>
<feature type="domain" description="AB hydrolase-1" evidence="1">
    <location>
        <begin position="25"/>
        <end position="147"/>
    </location>
</feature>